<dbReference type="Pfam" id="PF01408">
    <property type="entry name" value="GFO_IDH_MocA"/>
    <property type="match status" value="1"/>
</dbReference>
<dbReference type="InterPro" id="IPR036291">
    <property type="entry name" value="NAD(P)-bd_dom_sf"/>
</dbReference>
<protein>
    <submittedName>
        <fullName evidence="2">L-arabinose 1-dehydrogenase (NAD(P)(+))</fullName>
        <ecNumber evidence="2">1.1.1.376</ecNumber>
    </submittedName>
</protein>
<dbReference type="GO" id="GO:0000166">
    <property type="term" value="F:nucleotide binding"/>
    <property type="evidence" value="ECO:0007669"/>
    <property type="project" value="InterPro"/>
</dbReference>
<accession>A0A2R8BNU6</accession>
<keyword evidence="3" id="KW-1185">Reference proteome</keyword>
<dbReference type="InterPro" id="IPR000683">
    <property type="entry name" value="Gfo/Idh/MocA-like_OxRdtase_N"/>
</dbReference>
<sequence>MEIALVGIGKIAQDQHVPAIGASPDWTLAATVSRHGQVEGVEAFTDFDTMLAARPDVRVVSLCLPPVPRFAYAASAIRTGRHVMLEKPPGATLAECHALEQLARVHRVSLFATWHSREADSVAAAKAWLADKTLRRLAVNWKEDVRRWHPGQEWIWEPGGLGVFDPGINALSIVTEILPGPIHLSSAELAYPENRQTPIAATLDFFHPQGATVTAEFDWRQEGDQIWTIEAATDEGTLRIVDGGARIEIEGEPRKIAPDLPLSGEYPRLYAKMARLISEGKIDMDLAPLRHVADAFMLGRRRRVAPFHFRGKQEVKP</sequence>
<evidence type="ECO:0000313" key="2">
    <source>
        <dbReference type="EMBL" id="SPH25027.1"/>
    </source>
</evidence>
<keyword evidence="2" id="KW-0560">Oxidoreductase</keyword>
<reference evidence="2 3" key="1">
    <citation type="submission" date="2018-03" db="EMBL/GenBank/DDBJ databases">
        <authorList>
            <person name="Keele B.F."/>
        </authorList>
    </citation>
    <scope>NUCLEOTIDE SEQUENCE [LARGE SCALE GENOMIC DNA]</scope>
    <source>
        <strain evidence="2 3">CECT 8626</strain>
    </source>
</reference>
<feature type="domain" description="Gfo/Idh/MocA-like oxidoreductase N-terminal" evidence="1">
    <location>
        <begin position="2"/>
        <end position="110"/>
    </location>
</feature>
<dbReference type="OrthoDB" id="9813657at2"/>
<organism evidence="2 3">
    <name type="scientific">Albidovulum aquaemixtae</name>
    <dbReference type="NCBI Taxonomy" id="1542388"/>
    <lineage>
        <taxon>Bacteria</taxon>
        <taxon>Pseudomonadati</taxon>
        <taxon>Pseudomonadota</taxon>
        <taxon>Alphaproteobacteria</taxon>
        <taxon>Rhodobacterales</taxon>
        <taxon>Paracoccaceae</taxon>
        <taxon>Albidovulum</taxon>
    </lineage>
</organism>
<dbReference type="PANTHER" id="PTHR43818">
    <property type="entry name" value="BCDNA.GH03377"/>
    <property type="match status" value="1"/>
</dbReference>
<dbReference type="Gene3D" id="3.40.50.720">
    <property type="entry name" value="NAD(P)-binding Rossmann-like Domain"/>
    <property type="match status" value="1"/>
</dbReference>
<dbReference type="SUPFAM" id="SSF51735">
    <property type="entry name" value="NAD(P)-binding Rossmann-fold domains"/>
    <property type="match status" value="1"/>
</dbReference>
<dbReference type="GO" id="GO:0044103">
    <property type="term" value="F:L-arabinose 1-dehydrogenase (NADP+) activity"/>
    <property type="evidence" value="ECO:0007669"/>
    <property type="project" value="UniProtKB-EC"/>
</dbReference>
<dbReference type="InterPro" id="IPR050463">
    <property type="entry name" value="Gfo/Idh/MocA_oxidrdct_glycsds"/>
</dbReference>
<dbReference type="Proteomes" id="UP000244924">
    <property type="component" value="Unassembled WGS sequence"/>
</dbReference>
<evidence type="ECO:0000313" key="3">
    <source>
        <dbReference type="Proteomes" id="UP000244924"/>
    </source>
</evidence>
<evidence type="ECO:0000259" key="1">
    <source>
        <dbReference type="Pfam" id="PF01408"/>
    </source>
</evidence>
<dbReference type="RefSeq" id="WP_108855016.1">
    <property type="nucleotide sequence ID" value="NZ_OMOQ01000007.1"/>
</dbReference>
<gene>
    <name evidence="2" type="primary">araA</name>
    <name evidence="2" type="ORF">DEA8626_04062</name>
</gene>
<dbReference type="Gene3D" id="3.30.360.10">
    <property type="entry name" value="Dihydrodipicolinate Reductase, domain 2"/>
    <property type="match status" value="1"/>
</dbReference>
<proteinExistence type="predicted"/>
<dbReference type="PANTHER" id="PTHR43818:SF7">
    <property type="entry name" value="DEHYDROGENASE"/>
    <property type="match status" value="1"/>
</dbReference>
<dbReference type="EC" id="1.1.1.376" evidence="2"/>
<name>A0A2R8BNU6_9RHOB</name>
<dbReference type="EMBL" id="OMOQ01000007">
    <property type="protein sequence ID" value="SPH25027.1"/>
    <property type="molecule type" value="Genomic_DNA"/>
</dbReference>
<dbReference type="AlphaFoldDB" id="A0A2R8BNU6"/>